<feature type="domain" description="Putative regulatory protein FmdB zinc ribbon" evidence="2">
    <location>
        <begin position="1"/>
        <end position="42"/>
    </location>
</feature>
<dbReference type="KEGG" id="lip:LI0996"/>
<dbReference type="STRING" id="363253.LI0996"/>
<name>Q1MPM7_LAWIP</name>
<feature type="compositionally biased region" description="Basic and acidic residues" evidence="1">
    <location>
        <begin position="62"/>
        <end position="77"/>
    </location>
</feature>
<dbReference type="OrthoDB" id="9813321at2"/>
<evidence type="ECO:0000313" key="3">
    <source>
        <dbReference type="EMBL" id="CAJ55050.1"/>
    </source>
</evidence>
<organism evidence="3 4">
    <name type="scientific">Lawsonia intracellularis (strain PHE/MN1-00)</name>
    <dbReference type="NCBI Taxonomy" id="363253"/>
    <lineage>
        <taxon>Bacteria</taxon>
        <taxon>Pseudomonadati</taxon>
        <taxon>Thermodesulfobacteriota</taxon>
        <taxon>Desulfovibrionia</taxon>
        <taxon>Desulfovibrionales</taxon>
        <taxon>Desulfovibrionaceae</taxon>
        <taxon>Lawsonia</taxon>
    </lineage>
</organism>
<dbReference type="PANTHER" id="PTHR34404">
    <property type="entry name" value="REGULATORY PROTEIN, FMDB FAMILY"/>
    <property type="match status" value="1"/>
</dbReference>
<dbReference type="NCBIfam" id="TIGR02605">
    <property type="entry name" value="CxxC_CxxC_SSSS"/>
    <property type="match status" value="1"/>
</dbReference>
<evidence type="ECO:0000259" key="2">
    <source>
        <dbReference type="SMART" id="SM00834"/>
    </source>
</evidence>
<evidence type="ECO:0000313" key="4">
    <source>
        <dbReference type="Proteomes" id="UP000002430"/>
    </source>
</evidence>
<keyword evidence="4" id="KW-1185">Reference proteome</keyword>
<dbReference type="eggNOG" id="COG2331">
    <property type="taxonomic scope" value="Bacteria"/>
</dbReference>
<dbReference type="RefSeq" id="WP_011527079.1">
    <property type="nucleotide sequence ID" value="NC_008011.1"/>
</dbReference>
<proteinExistence type="predicted"/>
<gene>
    <name evidence="3" type="ordered locus">LI0996</name>
</gene>
<feature type="region of interest" description="Disordered" evidence="1">
    <location>
        <begin position="62"/>
        <end position="141"/>
    </location>
</feature>
<feature type="compositionally biased region" description="Low complexity" evidence="1">
    <location>
        <begin position="78"/>
        <end position="96"/>
    </location>
</feature>
<dbReference type="Pfam" id="PF09723">
    <property type="entry name" value="Zn_ribbon_8"/>
    <property type="match status" value="1"/>
</dbReference>
<dbReference type="AlphaFoldDB" id="Q1MPM7"/>
<accession>Q1MPM7</accession>
<dbReference type="InterPro" id="IPR013429">
    <property type="entry name" value="Regulatory_FmdB_Zinc_ribbon"/>
</dbReference>
<protein>
    <submittedName>
        <fullName evidence="3">Uncharacterized protein conserved in bacteria</fullName>
    </submittedName>
</protein>
<dbReference type="EMBL" id="AM180252">
    <property type="protein sequence ID" value="CAJ55050.1"/>
    <property type="molecule type" value="Genomic_DNA"/>
</dbReference>
<dbReference type="SMART" id="SM00834">
    <property type="entry name" value="CxxC_CXXC_SSSS"/>
    <property type="match status" value="1"/>
</dbReference>
<feature type="compositionally biased region" description="Low complexity" evidence="1">
    <location>
        <begin position="123"/>
        <end position="141"/>
    </location>
</feature>
<evidence type="ECO:0000256" key="1">
    <source>
        <dbReference type="SAM" id="MobiDB-lite"/>
    </source>
</evidence>
<dbReference type="PANTHER" id="PTHR34404:SF2">
    <property type="entry name" value="CONSERVED SERINE RICH PROTEIN"/>
    <property type="match status" value="1"/>
</dbReference>
<dbReference type="Proteomes" id="UP000002430">
    <property type="component" value="Chromosome"/>
</dbReference>
<sequence>MPIYEYYCTQCDNTFEEWSKNASSHEHKKCPNCGGDAKQLISNTAFILKGSGWYVTEYGNKKSEEQNKKNTSDKTEVSSDSSSTTLESSGDGSSSTETHKTPSISEPQKTSKEKPKVQQNTKSAVTASSEVTSSNEATISK</sequence>
<dbReference type="HOGENOM" id="CLU_136025_1_1_7"/>
<reference evidence="3 4" key="1">
    <citation type="submission" date="2005-11" db="EMBL/GenBank/DDBJ databases">
        <title>The complete genome sequence of Lawsonia intracellularis: the causative agent of proliferative enteropathy.</title>
        <authorList>
            <person name="Kaur K."/>
            <person name="Zhang Q."/>
            <person name="Beckler D."/>
            <person name="Munir S."/>
            <person name="Li L."/>
            <person name="Kinsley K."/>
            <person name="Herron L."/>
            <person name="Peterson A."/>
            <person name="May B."/>
            <person name="Singh S."/>
            <person name="Gebhart C."/>
            <person name="Kapur V."/>
        </authorList>
    </citation>
    <scope>NUCLEOTIDE SEQUENCE [LARGE SCALE GENOMIC DNA]</scope>
    <source>
        <strain evidence="3 4">PHE/MN1-00</strain>
    </source>
</reference>